<dbReference type="PANTHER" id="PTHR42847:SF4">
    <property type="entry name" value="ALKANESULFONATE MONOOXYGENASE-RELATED"/>
    <property type="match status" value="1"/>
</dbReference>
<evidence type="ECO:0000256" key="2">
    <source>
        <dbReference type="ARBA" id="ARBA00022643"/>
    </source>
</evidence>
<feature type="non-terminal residue" evidence="6">
    <location>
        <position position="1"/>
    </location>
</feature>
<dbReference type="Pfam" id="PF00296">
    <property type="entry name" value="Bac_luciferase"/>
    <property type="match status" value="1"/>
</dbReference>
<dbReference type="GO" id="GO:0008726">
    <property type="term" value="F:alkanesulfonate monooxygenase activity"/>
    <property type="evidence" value="ECO:0007669"/>
    <property type="project" value="TreeGrafter"/>
</dbReference>
<accession>A0A381NUZ7</accession>
<gene>
    <name evidence="6" type="ORF">METZ01_LOCUS10167</name>
</gene>
<dbReference type="InterPro" id="IPR011251">
    <property type="entry name" value="Luciferase-like_dom"/>
</dbReference>
<evidence type="ECO:0000256" key="3">
    <source>
        <dbReference type="ARBA" id="ARBA00023002"/>
    </source>
</evidence>
<reference evidence="6" key="1">
    <citation type="submission" date="2018-05" db="EMBL/GenBank/DDBJ databases">
        <authorList>
            <person name="Lanie J.A."/>
            <person name="Ng W.-L."/>
            <person name="Kazmierczak K.M."/>
            <person name="Andrzejewski T.M."/>
            <person name="Davidsen T.M."/>
            <person name="Wayne K.J."/>
            <person name="Tettelin H."/>
            <person name="Glass J.I."/>
            <person name="Rusch D."/>
            <person name="Podicherti R."/>
            <person name="Tsui H.-C.T."/>
            <person name="Winkler M.E."/>
        </authorList>
    </citation>
    <scope>NUCLEOTIDE SEQUENCE</scope>
</reference>
<sequence>VEKTTSETNVTAIGIFYFATEYGHSVVDVAQDIEQRGFESLWLPEHTHIPASRKTPYASGAELPKEYAHTLDPFVALAAAATVTERIRLATGISLLIERDTITTAKTVATLDVLSQGRAILGVGGGWNREEAEHHGVDWSRRFQKLEEQIGALKAIWTREEASFSGEHIRFDPIWSWPKPIQRPHPPIVLGGETDHTLRRVIKHCDGWLPRARDPENVLSGIVRLHELAREADRDPESISINVFAPRPDAVLINQFKDMDVERIILWLPPEERDGISRRLDGYTRFL</sequence>
<keyword evidence="4" id="KW-0503">Monooxygenase</keyword>
<feature type="domain" description="Luciferase-like" evidence="5">
    <location>
        <begin position="24"/>
        <end position="244"/>
    </location>
</feature>
<dbReference type="InterPro" id="IPR019921">
    <property type="entry name" value="Lucif-like_OxRdtase_Rv2161c"/>
</dbReference>
<evidence type="ECO:0000313" key="6">
    <source>
        <dbReference type="EMBL" id="SUZ57313.1"/>
    </source>
</evidence>
<keyword evidence="3" id="KW-0560">Oxidoreductase</keyword>
<keyword evidence="2" id="KW-0288">FMN</keyword>
<dbReference type="SUPFAM" id="SSF51679">
    <property type="entry name" value="Bacterial luciferase-like"/>
    <property type="match status" value="1"/>
</dbReference>
<dbReference type="PANTHER" id="PTHR42847">
    <property type="entry name" value="ALKANESULFONATE MONOOXYGENASE"/>
    <property type="match status" value="1"/>
</dbReference>
<organism evidence="6">
    <name type="scientific">marine metagenome</name>
    <dbReference type="NCBI Taxonomy" id="408172"/>
    <lineage>
        <taxon>unclassified sequences</taxon>
        <taxon>metagenomes</taxon>
        <taxon>ecological metagenomes</taxon>
    </lineage>
</organism>
<dbReference type="AlphaFoldDB" id="A0A381NUZ7"/>
<evidence type="ECO:0000256" key="4">
    <source>
        <dbReference type="ARBA" id="ARBA00023033"/>
    </source>
</evidence>
<keyword evidence="1" id="KW-0285">Flavoprotein</keyword>
<dbReference type="GO" id="GO:0046306">
    <property type="term" value="P:alkanesulfonate catabolic process"/>
    <property type="evidence" value="ECO:0007669"/>
    <property type="project" value="TreeGrafter"/>
</dbReference>
<evidence type="ECO:0000256" key="1">
    <source>
        <dbReference type="ARBA" id="ARBA00022630"/>
    </source>
</evidence>
<protein>
    <recommendedName>
        <fullName evidence="5">Luciferase-like domain-containing protein</fullName>
    </recommendedName>
</protein>
<dbReference type="InterPro" id="IPR050172">
    <property type="entry name" value="SsuD_RutA_monooxygenase"/>
</dbReference>
<evidence type="ECO:0000259" key="5">
    <source>
        <dbReference type="Pfam" id="PF00296"/>
    </source>
</evidence>
<dbReference type="InterPro" id="IPR036661">
    <property type="entry name" value="Luciferase-like_sf"/>
</dbReference>
<dbReference type="NCBIfam" id="TIGR03619">
    <property type="entry name" value="F420_Rv2161c"/>
    <property type="match status" value="1"/>
</dbReference>
<proteinExistence type="predicted"/>
<name>A0A381NUZ7_9ZZZZ</name>
<dbReference type="EMBL" id="UINC01000554">
    <property type="protein sequence ID" value="SUZ57313.1"/>
    <property type="molecule type" value="Genomic_DNA"/>
</dbReference>
<dbReference type="Gene3D" id="3.20.20.30">
    <property type="entry name" value="Luciferase-like domain"/>
    <property type="match status" value="1"/>
</dbReference>